<feature type="compositionally biased region" description="Polar residues" evidence="1">
    <location>
        <begin position="111"/>
        <end position="131"/>
    </location>
</feature>
<dbReference type="Proteomes" id="UP000541444">
    <property type="component" value="Unassembled WGS sequence"/>
</dbReference>
<accession>A0A7J7L783</accession>
<proteinExistence type="predicted"/>
<comment type="caution">
    <text evidence="2">The sequence shown here is derived from an EMBL/GenBank/DDBJ whole genome shotgun (WGS) entry which is preliminary data.</text>
</comment>
<organism evidence="2 3">
    <name type="scientific">Kingdonia uniflora</name>
    <dbReference type="NCBI Taxonomy" id="39325"/>
    <lineage>
        <taxon>Eukaryota</taxon>
        <taxon>Viridiplantae</taxon>
        <taxon>Streptophyta</taxon>
        <taxon>Embryophyta</taxon>
        <taxon>Tracheophyta</taxon>
        <taxon>Spermatophyta</taxon>
        <taxon>Magnoliopsida</taxon>
        <taxon>Ranunculales</taxon>
        <taxon>Circaeasteraceae</taxon>
        <taxon>Kingdonia</taxon>
    </lineage>
</organism>
<evidence type="ECO:0000313" key="3">
    <source>
        <dbReference type="Proteomes" id="UP000541444"/>
    </source>
</evidence>
<dbReference type="PANTHER" id="PTHR34130">
    <property type="entry name" value="OS08G0243800 PROTEIN"/>
    <property type="match status" value="1"/>
</dbReference>
<dbReference type="AlphaFoldDB" id="A0A7J7L783"/>
<dbReference type="EMBL" id="JACGCM010002569">
    <property type="protein sequence ID" value="KAF6138487.1"/>
    <property type="molecule type" value="Genomic_DNA"/>
</dbReference>
<dbReference type="PANTHER" id="PTHR34130:SF5">
    <property type="entry name" value="OS08G0243800 PROTEIN"/>
    <property type="match status" value="1"/>
</dbReference>
<gene>
    <name evidence="2" type="ORF">GIB67_022521</name>
</gene>
<sequence>MTFLEETQKSCRTVEDEDLNYNSDADEVLSLCNLPLGDDWEDLSDSKEDDHLQSRDDELFEFFNDLNHNMFAAEDIVFCGKLLPYKLSPLDYHLNNDSTRKSISHRKSDSLSDIQRSQSSTKGQYRRNSYSLDYREMQRAPSVKMSRTTSPRRNDWIPISKYTSKNNSDSKVSVSSSPAKSRWPLFMFRLIKPSPQIELRNTRNRQRSPSSTFSESDGENTVSAKRKEGKGYWKLLRALSCTGQANMVLTASSLGCMPEV</sequence>
<feature type="region of interest" description="Disordered" evidence="1">
    <location>
        <begin position="100"/>
        <end position="177"/>
    </location>
</feature>
<feature type="region of interest" description="Disordered" evidence="1">
    <location>
        <begin position="197"/>
        <end position="225"/>
    </location>
</feature>
<keyword evidence="3" id="KW-1185">Reference proteome</keyword>
<reference evidence="2 3" key="1">
    <citation type="journal article" date="2020" name="IScience">
        <title>Genome Sequencing of the Endangered Kingdonia uniflora (Circaeasteraceae, Ranunculales) Reveals Potential Mechanisms of Evolutionary Specialization.</title>
        <authorList>
            <person name="Sun Y."/>
            <person name="Deng T."/>
            <person name="Zhang A."/>
            <person name="Moore M.J."/>
            <person name="Landis J.B."/>
            <person name="Lin N."/>
            <person name="Zhang H."/>
            <person name="Zhang X."/>
            <person name="Huang J."/>
            <person name="Zhang X."/>
            <person name="Sun H."/>
            <person name="Wang H."/>
        </authorList>
    </citation>
    <scope>NUCLEOTIDE SEQUENCE [LARGE SCALE GENOMIC DNA]</scope>
    <source>
        <strain evidence="2">TB1705</strain>
        <tissue evidence="2">Leaf</tissue>
    </source>
</reference>
<feature type="compositionally biased region" description="Polar residues" evidence="1">
    <location>
        <begin position="207"/>
        <end position="223"/>
    </location>
</feature>
<evidence type="ECO:0000313" key="2">
    <source>
        <dbReference type="EMBL" id="KAF6138487.1"/>
    </source>
</evidence>
<dbReference type="OrthoDB" id="752671at2759"/>
<evidence type="ECO:0000256" key="1">
    <source>
        <dbReference type="SAM" id="MobiDB-lite"/>
    </source>
</evidence>
<protein>
    <submittedName>
        <fullName evidence="2">Uncharacterized protein</fullName>
    </submittedName>
</protein>
<feature type="compositionally biased region" description="Low complexity" evidence="1">
    <location>
        <begin position="164"/>
        <end position="177"/>
    </location>
</feature>
<name>A0A7J7L783_9MAGN</name>